<keyword evidence="2" id="KW-1185">Reference proteome</keyword>
<dbReference type="Proteomes" id="UP001152300">
    <property type="component" value="Unassembled WGS sequence"/>
</dbReference>
<accession>A0A9X0AFT9</accession>
<organism evidence="1 2">
    <name type="scientific">Sclerotinia nivalis</name>
    <dbReference type="NCBI Taxonomy" id="352851"/>
    <lineage>
        <taxon>Eukaryota</taxon>
        <taxon>Fungi</taxon>
        <taxon>Dikarya</taxon>
        <taxon>Ascomycota</taxon>
        <taxon>Pezizomycotina</taxon>
        <taxon>Leotiomycetes</taxon>
        <taxon>Helotiales</taxon>
        <taxon>Sclerotiniaceae</taxon>
        <taxon>Sclerotinia</taxon>
    </lineage>
</organism>
<evidence type="ECO:0000313" key="2">
    <source>
        <dbReference type="Proteomes" id="UP001152300"/>
    </source>
</evidence>
<sequence>MKTWNSEISIPNHWSRLREKIVVFFLGGIKYPKKHIFLSLFLPSGTKKETATLTSSSLSANHSVTTHKLFKKPTTITTTTIMSHGDGLGRTKNNSVILPHQKHQYSLILPDFLHGHGGGLCWLIINK</sequence>
<name>A0A9X0AFT9_9HELO</name>
<reference evidence="1" key="1">
    <citation type="submission" date="2022-11" db="EMBL/GenBank/DDBJ databases">
        <title>Genome Resource of Sclerotinia nivalis Strain SnTB1, a Plant Pathogen Isolated from American Ginseng.</title>
        <authorList>
            <person name="Fan S."/>
        </authorList>
    </citation>
    <scope>NUCLEOTIDE SEQUENCE</scope>
    <source>
        <strain evidence="1">SnTB1</strain>
    </source>
</reference>
<dbReference type="EMBL" id="JAPEIS010000011">
    <property type="protein sequence ID" value="KAJ8061433.1"/>
    <property type="molecule type" value="Genomic_DNA"/>
</dbReference>
<comment type="caution">
    <text evidence="1">The sequence shown here is derived from an EMBL/GenBank/DDBJ whole genome shotgun (WGS) entry which is preliminary data.</text>
</comment>
<proteinExistence type="predicted"/>
<gene>
    <name evidence="1" type="ORF">OCU04_009254</name>
</gene>
<protein>
    <submittedName>
        <fullName evidence="1">Uncharacterized protein</fullName>
    </submittedName>
</protein>
<evidence type="ECO:0000313" key="1">
    <source>
        <dbReference type="EMBL" id="KAJ8061433.1"/>
    </source>
</evidence>
<dbReference type="AlphaFoldDB" id="A0A9X0AFT9"/>